<keyword evidence="6" id="KW-1185">Reference proteome</keyword>
<gene>
    <name evidence="5" type="ORF">Lste_0542</name>
</gene>
<comment type="caution">
    <text evidence="5">The sequence shown here is derived from an EMBL/GenBank/DDBJ whole genome shotgun (WGS) entry which is preliminary data.</text>
</comment>
<comment type="similarity">
    <text evidence="1">Belongs to the bacterial solute-binding protein 3 family.</text>
</comment>
<evidence type="ECO:0000256" key="2">
    <source>
        <dbReference type="ARBA" id="ARBA00022729"/>
    </source>
</evidence>
<dbReference type="OrthoDB" id="9768183at2"/>
<dbReference type="GO" id="GO:0016020">
    <property type="term" value="C:membrane"/>
    <property type="evidence" value="ECO:0007669"/>
    <property type="project" value="InterPro"/>
</dbReference>
<dbReference type="STRING" id="947033.Lste_0542"/>
<protein>
    <submittedName>
        <fullName evidence="5">Putative amino acid ABC transporter, periplasmic binding protein</fullName>
    </submittedName>
</protein>
<organism evidence="5 6">
    <name type="scientific">Legionella steelei</name>
    <dbReference type="NCBI Taxonomy" id="947033"/>
    <lineage>
        <taxon>Bacteria</taxon>
        <taxon>Pseudomonadati</taxon>
        <taxon>Pseudomonadota</taxon>
        <taxon>Gammaproteobacteria</taxon>
        <taxon>Legionellales</taxon>
        <taxon>Legionellaceae</taxon>
        <taxon>Legionella</taxon>
    </lineage>
</organism>
<evidence type="ECO:0000259" key="3">
    <source>
        <dbReference type="SMART" id="SM00062"/>
    </source>
</evidence>
<evidence type="ECO:0000313" key="6">
    <source>
        <dbReference type="Proteomes" id="UP000054926"/>
    </source>
</evidence>
<feature type="domain" description="Ionotropic glutamate receptor C-terminal" evidence="4">
    <location>
        <begin position="39"/>
        <end position="261"/>
    </location>
</feature>
<evidence type="ECO:0000256" key="1">
    <source>
        <dbReference type="ARBA" id="ARBA00010333"/>
    </source>
</evidence>
<dbReference type="AlphaFoldDB" id="A0A0W0ZNF5"/>
<dbReference type="GO" id="GO:0015276">
    <property type="term" value="F:ligand-gated monoatomic ion channel activity"/>
    <property type="evidence" value="ECO:0007669"/>
    <property type="project" value="InterPro"/>
</dbReference>
<proteinExistence type="inferred from homology"/>
<dbReference type="RefSeq" id="WP_058509562.1">
    <property type="nucleotide sequence ID" value="NZ_DAIOMV010000001.1"/>
</dbReference>
<reference evidence="5 6" key="1">
    <citation type="submission" date="2015-11" db="EMBL/GenBank/DDBJ databases">
        <title>Genomic analysis of 38 Legionella species identifies large and diverse effector repertoires.</title>
        <authorList>
            <person name="Burstein D."/>
            <person name="Amaro F."/>
            <person name="Zusman T."/>
            <person name="Lifshitz Z."/>
            <person name="Cohen O."/>
            <person name="Gilbert J.A."/>
            <person name="Pupko T."/>
            <person name="Shuman H.A."/>
            <person name="Segal G."/>
        </authorList>
    </citation>
    <scope>NUCLEOTIDE SEQUENCE [LARGE SCALE GENOMIC DNA]</scope>
    <source>
        <strain evidence="5 6">IMVS3376</strain>
    </source>
</reference>
<dbReference type="InterPro" id="IPR001320">
    <property type="entry name" value="Iontro_rcpt_C"/>
</dbReference>
<feature type="domain" description="Solute-binding protein family 3/N-terminal" evidence="3">
    <location>
        <begin position="39"/>
        <end position="262"/>
    </location>
</feature>
<dbReference type="Proteomes" id="UP000054926">
    <property type="component" value="Unassembled WGS sequence"/>
</dbReference>
<accession>A0A0W0ZNF5</accession>
<dbReference type="SUPFAM" id="SSF53850">
    <property type="entry name" value="Periplasmic binding protein-like II"/>
    <property type="match status" value="1"/>
</dbReference>
<dbReference type="SMART" id="SM00062">
    <property type="entry name" value="PBPb"/>
    <property type="match status" value="1"/>
</dbReference>
<dbReference type="Gene3D" id="3.40.190.10">
    <property type="entry name" value="Periplasmic binding protein-like II"/>
    <property type="match status" value="2"/>
</dbReference>
<sequence>MIQTRISYFLGFLVIKSRLAFLLIFSCFTSLSQADSLRPLIVATEIFNPPFIMQGANKQLFGFDIEMMEEICRYIHRECQYRSGFFENTIISSIEKREADIGIASITITAERNQLVSFSLPYLPSDVQYLSLKKWANVLFSKDAFNGKKIGIQAGTNFEQAIKDSGFSDVQIINYDSTPELIQALSDGDVDFILQDALSAQYWASQIPVFSTFGKPFVFGYGFGIAINKDQSKLLEQINDALIEFQRNGQFKKTYDRYVTGGYSES</sequence>
<dbReference type="CDD" id="cd13622">
    <property type="entry name" value="PBP2_Arg_3"/>
    <property type="match status" value="1"/>
</dbReference>
<evidence type="ECO:0000313" key="5">
    <source>
        <dbReference type="EMBL" id="KTD70764.1"/>
    </source>
</evidence>
<dbReference type="PATRIC" id="fig|947033.5.peg.579"/>
<dbReference type="SMART" id="SM00079">
    <property type="entry name" value="PBPe"/>
    <property type="match status" value="1"/>
</dbReference>
<evidence type="ECO:0000259" key="4">
    <source>
        <dbReference type="SMART" id="SM00079"/>
    </source>
</evidence>
<name>A0A0W0ZNF5_9GAMM</name>
<keyword evidence="2" id="KW-0732">Signal</keyword>
<dbReference type="PANTHER" id="PTHR35936">
    <property type="entry name" value="MEMBRANE-BOUND LYTIC MUREIN TRANSGLYCOSYLASE F"/>
    <property type="match status" value="1"/>
</dbReference>
<dbReference type="InterPro" id="IPR001638">
    <property type="entry name" value="Solute-binding_3/MltF_N"/>
</dbReference>
<dbReference type="PANTHER" id="PTHR35936:SF37">
    <property type="entry name" value="AMINO ACID ABC TRANSPORTER SUBSTRATE-BINDING PROTEIN"/>
    <property type="match status" value="1"/>
</dbReference>
<dbReference type="EMBL" id="LNYY01000008">
    <property type="protein sequence ID" value="KTD70764.1"/>
    <property type="molecule type" value="Genomic_DNA"/>
</dbReference>
<dbReference type="Pfam" id="PF00497">
    <property type="entry name" value="SBP_bac_3"/>
    <property type="match status" value="1"/>
</dbReference>